<dbReference type="EnsemblPlants" id="AVESA.00010b.r2.7DG1349530.1">
    <property type="protein sequence ID" value="AVESA.00010b.r2.7DG1349530.1.CDS.1"/>
    <property type="gene ID" value="AVESA.00010b.r2.7DG1349530"/>
</dbReference>
<proteinExistence type="predicted"/>
<evidence type="ECO:0000313" key="2">
    <source>
        <dbReference type="Proteomes" id="UP001732700"/>
    </source>
</evidence>
<keyword evidence="2" id="KW-1185">Reference proteome</keyword>
<evidence type="ECO:0000313" key="1">
    <source>
        <dbReference type="EnsemblPlants" id="AVESA.00010b.r2.7DG1349530.1.CDS.1"/>
    </source>
</evidence>
<organism evidence="1 2">
    <name type="scientific">Avena sativa</name>
    <name type="common">Oat</name>
    <dbReference type="NCBI Taxonomy" id="4498"/>
    <lineage>
        <taxon>Eukaryota</taxon>
        <taxon>Viridiplantae</taxon>
        <taxon>Streptophyta</taxon>
        <taxon>Embryophyta</taxon>
        <taxon>Tracheophyta</taxon>
        <taxon>Spermatophyta</taxon>
        <taxon>Magnoliopsida</taxon>
        <taxon>Liliopsida</taxon>
        <taxon>Poales</taxon>
        <taxon>Poaceae</taxon>
        <taxon>BOP clade</taxon>
        <taxon>Pooideae</taxon>
        <taxon>Poodae</taxon>
        <taxon>Poeae</taxon>
        <taxon>Poeae Chloroplast Group 1 (Aveneae type)</taxon>
        <taxon>Aveninae</taxon>
        <taxon>Avena</taxon>
    </lineage>
</organism>
<protein>
    <submittedName>
        <fullName evidence="1">Uncharacterized protein</fullName>
    </submittedName>
</protein>
<dbReference type="Proteomes" id="UP001732700">
    <property type="component" value="Chromosome 7D"/>
</dbReference>
<accession>A0ACD6ACQ5</accession>
<sequence length="921" mass="105700">MAETVLLLVIKKIGVALAIGAAHETSALFSKFSTQLIELQGSMGRVVRELRVMHDVLCQMDIRNRNNQVYEGWLDEVQKVAHVMEDMVDEYFYLVGQEHDAGCCFYLNKGFRKPRSLLSLNQIASKVKEIEKDLTHLSETKNRWVPMINNGDTSNSNYIVKRSQDLANISRSLDEEDLVGVDKNTEKLEQWLGGKDGECSVITLYGMGGLGKTVLAANVYRKERENFQCHAWVSISQTYSREDVLMNIIKKIFKNKFEVPSNIAAMDITCLEDTLKRFLEQKKYFIVLDDVWTPEAFDDLSRALLCSHKGSRLLITTRECDVAALASPGHMLTLEALPEDKAWDLFCKKSFPREANNECSEHLKPLSKELVSKCRGLPLAIVSVGSLLRVREKTVEEWRRVNDQLSWEIINNSRLGHIRNILHLSFIYLPTYLKSCFLYCSLFPEDYLFHRKKLVRLWIAEGFINEKSTSTLEEVAEGYLKELVNRNLLQLVLRNSFGRMKRFRMHDIIRELAVDLYKKYHFCVKYEEDECGGFLERDGRKLVVHKLKKDIHQSFSSVHGLRTLIILDRNMPPFNLLPLLSDKSRYITVLELIGLPIEKIPDAIGGLFNLRHLGLRDTKVKLLPKSIEKLSYLLTLDLAGSDIQVVPPGIVKMKNLRHLFAEKLNDQFFRALLSTSGVCITKGLGNLTNLQTLHTLNAQDESLRELGQLRRLRSLRILNVKEIYCKQLCESLVQMPFLSYLVVGASDENEVLLLNILPPNLQKLRLNGRLAEGTLSGDSPLLQAVEKNLHSLSLCWSHLRDDPLPPLSRLNNLTQLRFHRAYNGDKLVFVMGWFPKLKKLYLWDLPTLEKIEIHQGSMKTLETLVLGNLSSMTEVPHGIEFIKPLRHLGFYEITHEFLTLLHRCPGLAGMQWRHTLRVDRS</sequence>
<reference evidence="1" key="2">
    <citation type="submission" date="2025-09" db="UniProtKB">
        <authorList>
            <consortium name="EnsemblPlants"/>
        </authorList>
    </citation>
    <scope>IDENTIFICATION</scope>
</reference>
<name>A0ACD6ACQ5_AVESA</name>
<reference evidence="1" key="1">
    <citation type="submission" date="2021-05" db="EMBL/GenBank/DDBJ databases">
        <authorList>
            <person name="Scholz U."/>
            <person name="Mascher M."/>
            <person name="Fiebig A."/>
        </authorList>
    </citation>
    <scope>NUCLEOTIDE SEQUENCE [LARGE SCALE GENOMIC DNA]</scope>
</reference>